<feature type="compositionally biased region" description="Low complexity" evidence="7">
    <location>
        <begin position="57"/>
        <end position="82"/>
    </location>
</feature>
<dbReference type="GO" id="GO:0004674">
    <property type="term" value="F:protein serine/threonine kinase activity"/>
    <property type="evidence" value="ECO:0007669"/>
    <property type="project" value="UniProtKB-KW"/>
</dbReference>
<organism evidence="9 10">
    <name type="scientific">Entomortierella chlamydospora</name>
    <dbReference type="NCBI Taxonomy" id="101097"/>
    <lineage>
        <taxon>Eukaryota</taxon>
        <taxon>Fungi</taxon>
        <taxon>Fungi incertae sedis</taxon>
        <taxon>Mucoromycota</taxon>
        <taxon>Mortierellomycotina</taxon>
        <taxon>Mortierellomycetes</taxon>
        <taxon>Mortierellales</taxon>
        <taxon>Mortierellaceae</taxon>
        <taxon>Entomortierella</taxon>
    </lineage>
</organism>
<keyword evidence="4" id="KW-0547">Nucleotide-binding</keyword>
<dbReference type="PROSITE" id="PS50108">
    <property type="entry name" value="CRIB"/>
    <property type="match status" value="1"/>
</dbReference>
<name>A0A9P6SVW3_9FUNG</name>
<dbReference type="InterPro" id="IPR000095">
    <property type="entry name" value="CRIB_dom"/>
</dbReference>
<feature type="non-terminal residue" evidence="9">
    <location>
        <position position="239"/>
    </location>
</feature>
<proteinExistence type="predicted"/>
<accession>A0A9P6SVW3</accession>
<evidence type="ECO:0000256" key="1">
    <source>
        <dbReference type="ARBA" id="ARBA00012513"/>
    </source>
</evidence>
<evidence type="ECO:0000256" key="4">
    <source>
        <dbReference type="ARBA" id="ARBA00022741"/>
    </source>
</evidence>
<evidence type="ECO:0000256" key="7">
    <source>
        <dbReference type="SAM" id="MobiDB-lite"/>
    </source>
</evidence>
<dbReference type="AlphaFoldDB" id="A0A9P6SVW3"/>
<keyword evidence="5 9" id="KW-0418">Kinase</keyword>
<feature type="compositionally biased region" description="Pro residues" evidence="7">
    <location>
        <begin position="32"/>
        <end position="49"/>
    </location>
</feature>
<feature type="domain" description="CRIB" evidence="8">
    <location>
        <begin position="155"/>
        <end position="168"/>
    </location>
</feature>
<keyword evidence="2" id="KW-0723">Serine/threonine-protein kinase</keyword>
<evidence type="ECO:0000256" key="3">
    <source>
        <dbReference type="ARBA" id="ARBA00022679"/>
    </source>
</evidence>
<keyword evidence="6" id="KW-0067">ATP-binding</keyword>
<dbReference type="FunFam" id="3.90.810.10:FF:000007">
    <property type="entry name" value="Non-specific serine/threonine protein kinase"/>
    <property type="match status" value="1"/>
</dbReference>
<dbReference type="SMART" id="SM00285">
    <property type="entry name" value="PBD"/>
    <property type="match status" value="1"/>
</dbReference>
<dbReference type="InterPro" id="IPR033923">
    <property type="entry name" value="PAK_BD"/>
</dbReference>
<dbReference type="InterPro" id="IPR036936">
    <property type="entry name" value="CRIB_dom_sf"/>
</dbReference>
<evidence type="ECO:0000256" key="5">
    <source>
        <dbReference type="ARBA" id="ARBA00022777"/>
    </source>
</evidence>
<feature type="compositionally biased region" description="Polar residues" evidence="7">
    <location>
        <begin position="117"/>
        <end position="128"/>
    </location>
</feature>
<keyword evidence="10" id="KW-1185">Reference proteome</keyword>
<evidence type="ECO:0000313" key="9">
    <source>
        <dbReference type="EMBL" id="KAG0007590.1"/>
    </source>
</evidence>
<gene>
    <name evidence="9" type="primary">STE20_1</name>
    <name evidence="9" type="ORF">BGZ80_004481</name>
</gene>
<dbReference type="EC" id="2.7.11.1" evidence="1"/>
<dbReference type="CDD" id="cd01093">
    <property type="entry name" value="CRIB_PAK_like"/>
    <property type="match status" value="1"/>
</dbReference>
<evidence type="ECO:0000256" key="2">
    <source>
        <dbReference type="ARBA" id="ARBA00022527"/>
    </source>
</evidence>
<feature type="region of interest" description="Disordered" evidence="7">
    <location>
        <begin position="1"/>
        <end position="128"/>
    </location>
</feature>
<dbReference type="Proteomes" id="UP000703661">
    <property type="component" value="Unassembled WGS sequence"/>
</dbReference>
<feature type="compositionally biased region" description="Low complexity" evidence="7">
    <location>
        <begin position="101"/>
        <end position="116"/>
    </location>
</feature>
<keyword evidence="3" id="KW-0808">Transferase</keyword>
<dbReference type="GO" id="GO:0005524">
    <property type="term" value="F:ATP binding"/>
    <property type="evidence" value="ECO:0007669"/>
    <property type="project" value="UniProtKB-KW"/>
</dbReference>
<protein>
    <recommendedName>
        <fullName evidence="1">non-specific serine/threonine protein kinase</fullName>
        <ecNumber evidence="1">2.7.11.1</ecNumber>
    </recommendedName>
</protein>
<evidence type="ECO:0000313" key="10">
    <source>
        <dbReference type="Proteomes" id="UP000703661"/>
    </source>
</evidence>
<sequence length="239" mass="26107">MTTSPSIADGPVPQRQAPPPPRPSTSSNRESAPPPPRVPHPKKGPPPPQKPHRPNESGYSYNNNNNNAGSNNGNYSNYNNNSRLNTPHDSLRSNHSDSALSMTSQSSSPKSSYSRSPNYEPSEYSTSNRSTFKGVFSNIVSSVSDLLSSDKKIEISSPYNPVHLTHVGYNLDTGEFTGLPKEWQQLLQESGISKQDQAAHPQAVIDIIGFYTDSQEGKQNDAVWKKFGHVTDVAKPPKP</sequence>
<dbReference type="Pfam" id="PF00786">
    <property type="entry name" value="PBD"/>
    <property type="match status" value="1"/>
</dbReference>
<evidence type="ECO:0000259" key="8">
    <source>
        <dbReference type="PROSITE" id="PS50108"/>
    </source>
</evidence>
<evidence type="ECO:0000256" key="6">
    <source>
        <dbReference type="ARBA" id="ARBA00022840"/>
    </source>
</evidence>
<comment type="caution">
    <text evidence="9">The sequence shown here is derived from an EMBL/GenBank/DDBJ whole genome shotgun (WGS) entry which is preliminary data.</text>
</comment>
<dbReference type="Gene3D" id="3.90.810.10">
    <property type="entry name" value="CRIB domain"/>
    <property type="match status" value="1"/>
</dbReference>
<reference evidence="9" key="1">
    <citation type="journal article" date="2020" name="Fungal Divers.">
        <title>Resolving the Mortierellaceae phylogeny through synthesis of multi-gene phylogenetics and phylogenomics.</title>
        <authorList>
            <person name="Vandepol N."/>
            <person name="Liber J."/>
            <person name="Desiro A."/>
            <person name="Na H."/>
            <person name="Kennedy M."/>
            <person name="Barry K."/>
            <person name="Grigoriev I.V."/>
            <person name="Miller A.N."/>
            <person name="O'Donnell K."/>
            <person name="Stajich J.E."/>
            <person name="Bonito G."/>
        </authorList>
    </citation>
    <scope>NUCLEOTIDE SEQUENCE</scope>
    <source>
        <strain evidence="9">NRRL 2769</strain>
    </source>
</reference>
<dbReference type="EMBL" id="JAAAID010002282">
    <property type="protein sequence ID" value="KAG0007590.1"/>
    <property type="molecule type" value="Genomic_DNA"/>
</dbReference>